<protein>
    <submittedName>
        <fullName evidence="5">Peptidase E</fullName>
    </submittedName>
</protein>
<evidence type="ECO:0000256" key="1">
    <source>
        <dbReference type="ARBA" id="ARBA00006534"/>
    </source>
</evidence>
<keyword evidence="4" id="KW-0720">Serine protease</keyword>
<keyword evidence="6" id="KW-1185">Reference proteome</keyword>
<dbReference type="AlphaFoldDB" id="A0A2T4UHQ7"/>
<keyword evidence="3" id="KW-0378">Hydrolase</keyword>
<dbReference type="Gene3D" id="3.40.50.880">
    <property type="match status" value="1"/>
</dbReference>
<reference evidence="5 6" key="1">
    <citation type="submission" date="2018-03" db="EMBL/GenBank/DDBJ databases">
        <title>Aquarubrobacter algicola gen. nov., sp. nov., a novel actinobacterium isolated from shallow eutrophic lake during the end of cyanobacterial harmful algal blooms.</title>
        <authorList>
            <person name="Chun S.J."/>
        </authorList>
    </citation>
    <scope>NUCLEOTIDE SEQUENCE [LARGE SCALE GENOMIC DNA]</scope>
    <source>
        <strain evidence="5 6">Seoho-28</strain>
    </source>
</reference>
<dbReference type="Proteomes" id="UP000240739">
    <property type="component" value="Unassembled WGS sequence"/>
</dbReference>
<evidence type="ECO:0000256" key="3">
    <source>
        <dbReference type="ARBA" id="ARBA00022801"/>
    </source>
</evidence>
<gene>
    <name evidence="5" type="ORF">C7Y72_03395</name>
</gene>
<evidence type="ECO:0000313" key="6">
    <source>
        <dbReference type="Proteomes" id="UP000240739"/>
    </source>
</evidence>
<dbReference type="Pfam" id="PF03575">
    <property type="entry name" value="Peptidase_S51"/>
    <property type="match status" value="1"/>
</dbReference>
<dbReference type="GO" id="GO:0008236">
    <property type="term" value="F:serine-type peptidase activity"/>
    <property type="evidence" value="ECO:0007669"/>
    <property type="project" value="UniProtKB-KW"/>
</dbReference>
<name>A0A2T4UHQ7_9ACTN</name>
<organism evidence="5 6">
    <name type="scientific">Paraconexibacter algicola</name>
    <dbReference type="NCBI Taxonomy" id="2133960"/>
    <lineage>
        <taxon>Bacteria</taxon>
        <taxon>Bacillati</taxon>
        <taxon>Actinomycetota</taxon>
        <taxon>Thermoleophilia</taxon>
        <taxon>Solirubrobacterales</taxon>
        <taxon>Paraconexibacteraceae</taxon>
        <taxon>Paraconexibacter</taxon>
    </lineage>
</organism>
<evidence type="ECO:0000256" key="4">
    <source>
        <dbReference type="ARBA" id="ARBA00022825"/>
    </source>
</evidence>
<dbReference type="RefSeq" id="WP_107567195.1">
    <property type="nucleotide sequence ID" value="NZ_PYYB01000001.1"/>
</dbReference>
<dbReference type="InterPro" id="IPR005320">
    <property type="entry name" value="Peptidase_S51"/>
</dbReference>
<evidence type="ECO:0000313" key="5">
    <source>
        <dbReference type="EMBL" id="PTL58758.1"/>
    </source>
</evidence>
<proteinExistence type="inferred from homology"/>
<keyword evidence="2" id="KW-0645">Protease</keyword>
<dbReference type="SUPFAM" id="SSF52317">
    <property type="entry name" value="Class I glutamine amidotransferase-like"/>
    <property type="match status" value="1"/>
</dbReference>
<sequence>MVTRPPQIVAFGGGGFSMEAGNTLLDDHVLQLTGVARPKVCFIPTASGDADHYVVRFYREFAARAEVSHLSLFRRDRGAGAVEGDIEAHLMEQDLVYVGGGSVLSLLGAWRAHGVDRMLERAWRSGVVMCGLSAGSLCWFHEAQTAFHGPPERVAGMGFLPWSNCVHYDAEPERAVEFRQAVASGDVGPGYGADDGAALHFIGHELVEVVSSRPKAGAVQVTAVDGEAVETALPVRYLGAPKVALVA</sequence>
<comment type="similarity">
    <text evidence="1">Belongs to the peptidase S51 family.</text>
</comment>
<dbReference type="OrthoDB" id="9778515at2"/>
<dbReference type="CDD" id="cd03146">
    <property type="entry name" value="GAT1_Peptidase_E"/>
    <property type="match status" value="1"/>
</dbReference>
<dbReference type="InterPro" id="IPR029062">
    <property type="entry name" value="Class_I_gatase-like"/>
</dbReference>
<dbReference type="GO" id="GO:0006508">
    <property type="term" value="P:proteolysis"/>
    <property type="evidence" value="ECO:0007669"/>
    <property type="project" value="UniProtKB-KW"/>
</dbReference>
<dbReference type="EMBL" id="PYYB01000001">
    <property type="protein sequence ID" value="PTL58758.1"/>
    <property type="molecule type" value="Genomic_DNA"/>
</dbReference>
<evidence type="ECO:0000256" key="2">
    <source>
        <dbReference type="ARBA" id="ARBA00022670"/>
    </source>
</evidence>
<dbReference type="PANTHER" id="PTHR20842">
    <property type="entry name" value="PROTEASE S51 ALPHA-ASPARTYL DIPEPTIDASE"/>
    <property type="match status" value="1"/>
</dbReference>
<comment type="caution">
    <text evidence="5">The sequence shown here is derived from an EMBL/GenBank/DDBJ whole genome shotgun (WGS) entry which is preliminary data.</text>
</comment>
<dbReference type="PANTHER" id="PTHR20842:SF0">
    <property type="entry name" value="ALPHA-ASPARTYL DIPEPTIDASE"/>
    <property type="match status" value="1"/>
</dbReference>
<accession>A0A2T4UHQ7</accession>